<geneLocation type="plasmid" evidence="1 2">
    <name>unnamed1</name>
</geneLocation>
<dbReference type="EMBL" id="CP016173">
    <property type="protein sequence ID" value="ANN80857.1"/>
    <property type="molecule type" value="Genomic_DNA"/>
</dbReference>
<dbReference type="KEGG" id="bfz:BAU07_26410"/>
<accession>A0A193GL87</accession>
<reference evidence="1 2" key="1">
    <citation type="submission" date="2016-06" db="EMBL/GenBank/DDBJ databases">
        <title>Complete genome sequences of Bordetella bronchialis and Bordetella flabilis.</title>
        <authorList>
            <person name="LiPuma J.J."/>
            <person name="Spilker T."/>
        </authorList>
    </citation>
    <scope>NUCLEOTIDE SEQUENCE [LARGE SCALE GENOMIC DNA]</scope>
    <source>
        <strain evidence="1 2">AU10664</strain>
        <plasmid evidence="1 2">unnamed1</plasmid>
    </source>
</reference>
<dbReference type="AlphaFoldDB" id="A0A193GL87"/>
<organism evidence="1 2">
    <name type="scientific">Bordetella flabilis</name>
    <dbReference type="NCBI Taxonomy" id="463014"/>
    <lineage>
        <taxon>Bacteria</taxon>
        <taxon>Pseudomonadati</taxon>
        <taxon>Pseudomonadota</taxon>
        <taxon>Betaproteobacteria</taxon>
        <taxon>Burkholderiales</taxon>
        <taxon>Alcaligenaceae</taxon>
        <taxon>Bordetella</taxon>
    </lineage>
</organism>
<dbReference type="Proteomes" id="UP000091926">
    <property type="component" value="Plasmid unnamed1"/>
</dbReference>
<dbReference type="RefSeq" id="WP_066665897.1">
    <property type="nucleotide sequence ID" value="NZ_CBCSCL010000020.1"/>
</dbReference>
<evidence type="ECO:0000313" key="1">
    <source>
        <dbReference type="EMBL" id="ANN80857.1"/>
    </source>
</evidence>
<evidence type="ECO:0000313" key="2">
    <source>
        <dbReference type="Proteomes" id="UP000091926"/>
    </source>
</evidence>
<gene>
    <name evidence="1" type="ORF">BAU07_26410</name>
</gene>
<sequence length="83" mass="9371">MELSEAVHLVPNQAYEFKIRDWRSPLGDLILGETKMRTFLGIELVGAVGMPKEPFIHVMSADGKDHLIAIETIEHFEVCHAIQ</sequence>
<proteinExistence type="predicted"/>
<name>A0A193GL87_9BORD</name>
<protein>
    <submittedName>
        <fullName evidence="1">Uncharacterized protein</fullName>
    </submittedName>
</protein>
<keyword evidence="1" id="KW-0614">Plasmid</keyword>
<keyword evidence="2" id="KW-1185">Reference proteome</keyword>